<protein>
    <recommendedName>
        <fullName evidence="2">asparagine synthase (glutamine-hydrolyzing)</fullName>
        <ecNumber evidence="2">6.3.5.4</ecNumber>
    </recommendedName>
</protein>
<evidence type="ECO:0000256" key="10">
    <source>
        <dbReference type="ARBA" id="ARBA00048741"/>
    </source>
</evidence>
<dbReference type="CDD" id="cd01991">
    <property type="entry name" value="Asn_synthase_B_C"/>
    <property type="match status" value="1"/>
</dbReference>
<reference evidence="15" key="1">
    <citation type="submission" date="2020-10" db="EMBL/GenBank/DDBJ databases">
        <authorList>
            <person name="Castelo-Branco R."/>
            <person name="Eusebio N."/>
            <person name="Adriana R."/>
            <person name="Vieira A."/>
            <person name="Brugerolle De Fraissinette N."/>
            <person name="Rezende De Castro R."/>
            <person name="Schneider M.P."/>
            <person name="Vasconcelos V."/>
            <person name="Leao P.N."/>
        </authorList>
    </citation>
    <scope>NUCLEOTIDE SEQUENCE</scope>
    <source>
        <strain evidence="15">LEGE 07310</strain>
    </source>
</reference>
<proteinExistence type="inferred from homology"/>
<dbReference type="AlphaFoldDB" id="A0A8J7AMY2"/>
<dbReference type="EC" id="6.3.5.4" evidence="2"/>
<dbReference type="GO" id="GO:0005524">
    <property type="term" value="F:ATP binding"/>
    <property type="evidence" value="ECO:0007669"/>
    <property type="project" value="UniProtKB-KW"/>
</dbReference>
<evidence type="ECO:0000256" key="6">
    <source>
        <dbReference type="ARBA" id="ARBA00022840"/>
    </source>
</evidence>
<name>A0A8J7AMY2_9CYAN</name>
<dbReference type="Gene3D" id="3.40.50.620">
    <property type="entry name" value="HUPs"/>
    <property type="match status" value="1"/>
</dbReference>
<feature type="binding site" evidence="12">
    <location>
        <position position="96"/>
    </location>
    <ligand>
        <name>L-glutamine</name>
        <dbReference type="ChEBI" id="CHEBI:58359"/>
    </ligand>
</feature>
<dbReference type="NCBIfam" id="NF006949">
    <property type="entry name" value="PRK09431.1"/>
    <property type="match status" value="1"/>
</dbReference>
<gene>
    <name evidence="15" type="primary">asnB</name>
    <name evidence="15" type="ORF">IQ241_08150</name>
</gene>
<organism evidence="15 16">
    <name type="scientific">Vasconcelosia minhoensis LEGE 07310</name>
    <dbReference type="NCBI Taxonomy" id="915328"/>
    <lineage>
        <taxon>Bacteria</taxon>
        <taxon>Bacillati</taxon>
        <taxon>Cyanobacteriota</taxon>
        <taxon>Cyanophyceae</taxon>
        <taxon>Nodosilineales</taxon>
        <taxon>Cymatolegaceae</taxon>
        <taxon>Vasconcelosia</taxon>
        <taxon>Vasconcelosia minhoensis</taxon>
    </lineage>
</organism>
<evidence type="ECO:0000256" key="1">
    <source>
        <dbReference type="ARBA" id="ARBA00005752"/>
    </source>
</evidence>
<feature type="domain" description="Glutamine amidotransferase type-2" evidence="14">
    <location>
        <begin position="2"/>
        <end position="180"/>
    </location>
</feature>
<keyword evidence="7 11" id="KW-0061">Asparagine biosynthesis</keyword>
<evidence type="ECO:0000256" key="11">
    <source>
        <dbReference type="PIRSR" id="PIRSR001589-1"/>
    </source>
</evidence>
<evidence type="ECO:0000256" key="4">
    <source>
        <dbReference type="ARBA" id="ARBA00022605"/>
    </source>
</evidence>
<feature type="site" description="Important for beta-aspartyl-AMP intermediate formation" evidence="13">
    <location>
        <position position="327"/>
    </location>
</feature>
<dbReference type="Pfam" id="PF00733">
    <property type="entry name" value="Asn_synthase"/>
    <property type="match status" value="2"/>
</dbReference>
<evidence type="ECO:0000256" key="13">
    <source>
        <dbReference type="PIRSR" id="PIRSR001589-3"/>
    </source>
</evidence>
<keyword evidence="3 15" id="KW-0436">Ligase</keyword>
<accession>A0A8J7AMY2</accession>
<dbReference type="PANTHER" id="PTHR11772">
    <property type="entry name" value="ASPARAGINE SYNTHETASE"/>
    <property type="match status" value="1"/>
</dbReference>
<feature type="active site" description="For GATase activity" evidence="11">
    <location>
        <position position="2"/>
    </location>
</feature>
<keyword evidence="5 12" id="KW-0547">Nucleotide-binding</keyword>
<evidence type="ECO:0000256" key="5">
    <source>
        <dbReference type="ARBA" id="ARBA00022741"/>
    </source>
</evidence>
<feature type="binding site" evidence="12">
    <location>
        <position position="252"/>
    </location>
    <ligand>
        <name>ATP</name>
        <dbReference type="ChEBI" id="CHEBI:30616"/>
    </ligand>
</feature>
<comment type="caution">
    <text evidence="15">The sequence shown here is derived from an EMBL/GenBank/DDBJ whole genome shotgun (WGS) entry which is preliminary data.</text>
</comment>
<dbReference type="InterPro" id="IPR001962">
    <property type="entry name" value="Asn_synthase"/>
</dbReference>
<evidence type="ECO:0000256" key="8">
    <source>
        <dbReference type="ARBA" id="ARBA00022962"/>
    </source>
</evidence>
<comment type="pathway">
    <text evidence="9">Amino-acid biosynthesis.</text>
</comment>
<evidence type="ECO:0000256" key="7">
    <source>
        <dbReference type="ARBA" id="ARBA00022888"/>
    </source>
</evidence>
<dbReference type="PIRSF" id="PIRSF001589">
    <property type="entry name" value="Asn_synthetase_glu-h"/>
    <property type="match status" value="1"/>
</dbReference>
<dbReference type="GO" id="GO:0006529">
    <property type="term" value="P:asparagine biosynthetic process"/>
    <property type="evidence" value="ECO:0007669"/>
    <property type="project" value="UniProtKB-KW"/>
</dbReference>
<keyword evidence="6 12" id="KW-0067">ATP-binding</keyword>
<dbReference type="Gene3D" id="3.60.20.10">
    <property type="entry name" value="Glutamine Phosphoribosylpyrophosphate, subunit 1, domain 1"/>
    <property type="match status" value="1"/>
</dbReference>
<dbReference type="InterPro" id="IPR029055">
    <property type="entry name" value="Ntn_hydrolases_N"/>
</dbReference>
<dbReference type="GO" id="GO:0004066">
    <property type="term" value="F:asparagine synthase (glutamine-hydrolyzing) activity"/>
    <property type="evidence" value="ECO:0007669"/>
    <property type="project" value="UniProtKB-EC"/>
</dbReference>
<dbReference type="GO" id="GO:0005829">
    <property type="term" value="C:cytosol"/>
    <property type="evidence" value="ECO:0007669"/>
    <property type="project" value="TreeGrafter"/>
</dbReference>
<evidence type="ECO:0000256" key="3">
    <source>
        <dbReference type="ARBA" id="ARBA00022598"/>
    </source>
</evidence>
<evidence type="ECO:0000313" key="16">
    <source>
        <dbReference type="Proteomes" id="UP000636505"/>
    </source>
</evidence>
<keyword evidence="16" id="KW-1185">Reference proteome</keyword>
<keyword evidence="4 11" id="KW-0028">Amino-acid biosynthesis</keyword>
<dbReference type="Pfam" id="PF13537">
    <property type="entry name" value="GATase_7"/>
    <property type="match status" value="1"/>
</dbReference>
<evidence type="ECO:0000313" key="15">
    <source>
        <dbReference type="EMBL" id="MBE9077266.1"/>
    </source>
</evidence>
<dbReference type="Proteomes" id="UP000636505">
    <property type="component" value="Unassembled WGS sequence"/>
</dbReference>
<sequence>MCGITGVWGSSDSQSVKTMMETLVHRGPDADGLFISANDLGVLGHRRLSIMDPKGGDQPIYGDSRNQAIVGNGEIYNFPQLQPDLAQRYSFTTRSDTEAILRLYEDQGTASVEQLDGMYAFAIADQTRLLVARDPIGIKPLYYAEEDGRFIFASELKAIAQRCDRVQEFPPGTYFDSDSGFSTFYSVPDIPPDQDADPESLIQAVRKTLEMAVKKRLMSDVPVGCFLSGGLDSSLITAIAKQHLDELHTFSIGTEGSRDLKAARLVAEHVGTIHHEYVITPDEVTALLPEILYYLESFDQDLVRSAIPCYFTSRLAAEHVKVILTGEGADELFAGYTYYKSVPDDDTLHRELRRSVMTLHNINLQRVDRMTMAHSIEGRVPFLDLAMIELGQRIPASLKLRGEPIVEKWILRQAFTDLLPEEIVWRTKEQFDEGSGTVDLLGDMLSQVMSESEATEYQQKHRRDRLRSAEECHYHRLLMEAYDRPEPVLANVARWAERPV</sequence>
<evidence type="ECO:0000256" key="2">
    <source>
        <dbReference type="ARBA" id="ARBA00012737"/>
    </source>
</evidence>
<dbReference type="SUPFAM" id="SSF56235">
    <property type="entry name" value="N-terminal nucleophile aminohydrolases (Ntn hydrolases)"/>
    <property type="match status" value="1"/>
</dbReference>
<dbReference type="InterPro" id="IPR014729">
    <property type="entry name" value="Rossmann-like_a/b/a_fold"/>
</dbReference>
<dbReference type="CDD" id="cd00712">
    <property type="entry name" value="AsnB"/>
    <property type="match status" value="1"/>
</dbReference>
<dbReference type="InterPro" id="IPR006426">
    <property type="entry name" value="Asn_synth_AEB"/>
</dbReference>
<keyword evidence="8 11" id="KW-0315">Glutamine amidotransferase</keyword>
<dbReference type="NCBIfam" id="TIGR01536">
    <property type="entry name" value="asn_synth_AEB"/>
    <property type="match status" value="1"/>
</dbReference>
<dbReference type="PROSITE" id="PS51278">
    <property type="entry name" value="GATASE_TYPE_2"/>
    <property type="match status" value="1"/>
</dbReference>
<evidence type="ECO:0000256" key="12">
    <source>
        <dbReference type="PIRSR" id="PIRSR001589-2"/>
    </source>
</evidence>
<comment type="catalytic activity">
    <reaction evidence="10">
        <text>L-aspartate + L-glutamine + ATP + H2O = L-asparagine + L-glutamate + AMP + diphosphate + H(+)</text>
        <dbReference type="Rhea" id="RHEA:12228"/>
        <dbReference type="ChEBI" id="CHEBI:15377"/>
        <dbReference type="ChEBI" id="CHEBI:15378"/>
        <dbReference type="ChEBI" id="CHEBI:29985"/>
        <dbReference type="ChEBI" id="CHEBI:29991"/>
        <dbReference type="ChEBI" id="CHEBI:30616"/>
        <dbReference type="ChEBI" id="CHEBI:33019"/>
        <dbReference type="ChEBI" id="CHEBI:58048"/>
        <dbReference type="ChEBI" id="CHEBI:58359"/>
        <dbReference type="ChEBI" id="CHEBI:456215"/>
        <dbReference type="EC" id="6.3.5.4"/>
    </reaction>
</comment>
<dbReference type="PANTHER" id="PTHR11772:SF2">
    <property type="entry name" value="ASPARAGINE SYNTHETASE [GLUTAMINE-HYDROLYZING]"/>
    <property type="match status" value="1"/>
</dbReference>
<dbReference type="SUPFAM" id="SSF52402">
    <property type="entry name" value="Adenine nucleotide alpha hydrolases-like"/>
    <property type="match status" value="1"/>
</dbReference>
<dbReference type="RefSeq" id="WP_193905927.1">
    <property type="nucleotide sequence ID" value="NZ_JADEXG010000014.1"/>
</dbReference>
<evidence type="ECO:0000256" key="9">
    <source>
        <dbReference type="ARBA" id="ARBA00029440"/>
    </source>
</evidence>
<evidence type="ECO:0000259" key="14">
    <source>
        <dbReference type="PROSITE" id="PS51278"/>
    </source>
</evidence>
<dbReference type="InterPro" id="IPR033738">
    <property type="entry name" value="AsnB_N"/>
</dbReference>
<comment type="similarity">
    <text evidence="1">Belongs to the asparagine synthetase family.</text>
</comment>
<dbReference type="InterPro" id="IPR017932">
    <property type="entry name" value="GATase_2_dom"/>
</dbReference>
<dbReference type="InterPro" id="IPR050795">
    <property type="entry name" value="Asn_Synthetase"/>
</dbReference>
<dbReference type="EMBL" id="JADEXG010000014">
    <property type="protein sequence ID" value="MBE9077266.1"/>
    <property type="molecule type" value="Genomic_DNA"/>
</dbReference>